<feature type="transmembrane region" description="Helical" evidence="8">
    <location>
        <begin position="296"/>
        <end position="315"/>
    </location>
</feature>
<evidence type="ECO:0000256" key="2">
    <source>
        <dbReference type="ARBA" id="ARBA00022475"/>
    </source>
</evidence>
<dbReference type="InterPro" id="IPR050297">
    <property type="entry name" value="LipidA_mod_glycosyltrf_83"/>
</dbReference>
<keyword evidence="5 8" id="KW-0812">Transmembrane</keyword>
<feature type="transmembrane region" description="Helical" evidence="8">
    <location>
        <begin position="174"/>
        <end position="195"/>
    </location>
</feature>
<evidence type="ECO:0000256" key="7">
    <source>
        <dbReference type="ARBA" id="ARBA00023136"/>
    </source>
</evidence>
<evidence type="ECO:0000313" key="10">
    <source>
        <dbReference type="Proteomes" id="UP000265509"/>
    </source>
</evidence>
<feature type="transmembrane region" description="Helical" evidence="8">
    <location>
        <begin position="79"/>
        <end position="98"/>
    </location>
</feature>
<comment type="caution">
    <text evidence="9">The sequence shown here is derived from an EMBL/GenBank/DDBJ whole genome shotgun (WGS) entry which is preliminary data.</text>
</comment>
<name>A0A3L7DZV1_9GAMM</name>
<dbReference type="GO" id="GO:0009103">
    <property type="term" value="P:lipopolysaccharide biosynthetic process"/>
    <property type="evidence" value="ECO:0007669"/>
    <property type="project" value="UniProtKB-ARBA"/>
</dbReference>
<dbReference type="Proteomes" id="UP000265509">
    <property type="component" value="Unassembled WGS sequence"/>
</dbReference>
<feature type="transmembrane region" description="Helical" evidence="8">
    <location>
        <begin position="461"/>
        <end position="479"/>
    </location>
</feature>
<evidence type="ECO:0000256" key="3">
    <source>
        <dbReference type="ARBA" id="ARBA00022676"/>
    </source>
</evidence>
<dbReference type="GO" id="GO:0016763">
    <property type="term" value="F:pentosyltransferase activity"/>
    <property type="evidence" value="ECO:0007669"/>
    <property type="project" value="TreeGrafter"/>
</dbReference>
<dbReference type="OrthoDB" id="5724033at2"/>
<dbReference type="GO" id="GO:0005886">
    <property type="term" value="C:plasma membrane"/>
    <property type="evidence" value="ECO:0007669"/>
    <property type="project" value="UniProtKB-SubCell"/>
</dbReference>
<comment type="subcellular location">
    <subcellularLocation>
        <location evidence="1">Cell membrane</location>
        <topology evidence="1">Multi-pass membrane protein</topology>
    </subcellularLocation>
</comment>
<organism evidence="9 10">
    <name type="scientific">Seongchinamella sediminis</name>
    <dbReference type="NCBI Taxonomy" id="2283635"/>
    <lineage>
        <taxon>Bacteria</taxon>
        <taxon>Pseudomonadati</taxon>
        <taxon>Pseudomonadota</taxon>
        <taxon>Gammaproteobacteria</taxon>
        <taxon>Cellvibrionales</taxon>
        <taxon>Halieaceae</taxon>
        <taxon>Seongchinamella</taxon>
    </lineage>
</organism>
<feature type="transmembrane region" description="Helical" evidence="8">
    <location>
        <begin position="246"/>
        <end position="276"/>
    </location>
</feature>
<evidence type="ECO:0000256" key="5">
    <source>
        <dbReference type="ARBA" id="ARBA00022692"/>
    </source>
</evidence>
<feature type="transmembrane region" description="Helical" evidence="8">
    <location>
        <begin position="432"/>
        <end position="449"/>
    </location>
</feature>
<dbReference type="EMBL" id="QRAN01000007">
    <property type="protein sequence ID" value="RLQ22195.1"/>
    <property type="molecule type" value="Genomic_DNA"/>
</dbReference>
<evidence type="ECO:0000256" key="4">
    <source>
        <dbReference type="ARBA" id="ARBA00022679"/>
    </source>
</evidence>
<proteinExistence type="predicted"/>
<reference evidence="9 10" key="1">
    <citation type="submission" date="2018-07" db="EMBL/GenBank/DDBJ databases">
        <title>Halioglobus sp. genome submission.</title>
        <authorList>
            <person name="Ye M.-Q."/>
            <person name="Du Z.-J."/>
        </authorList>
    </citation>
    <scope>NUCLEOTIDE SEQUENCE [LARGE SCALE GENOMIC DNA]</scope>
    <source>
        <strain evidence="9 10">U0301</strain>
    </source>
</reference>
<keyword evidence="2" id="KW-1003">Cell membrane</keyword>
<protein>
    <recommendedName>
        <fullName evidence="11">Glycosyltransferase RgtA/B/C/D-like domain-containing protein</fullName>
    </recommendedName>
</protein>
<dbReference type="PANTHER" id="PTHR33908">
    <property type="entry name" value="MANNOSYLTRANSFERASE YKCB-RELATED"/>
    <property type="match status" value="1"/>
</dbReference>
<keyword evidence="6 8" id="KW-1133">Transmembrane helix</keyword>
<evidence type="ECO:0000313" key="9">
    <source>
        <dbReference type="EMBL" id="RLQ22195.1"/>
    </source>
</evidence>
<sequence>MRVALVSDISAGLSNSIQLCTEIPSGYIWLAPLGAPSPPDNSAFRQPWLAINWPSNYGNPIKNQRPGNQLNTSKKPARGLSVAALAIVACGALLRLAYNSETFFIDPVQGDAAYYYQYAINLVEHGTFSKERSDNPTPDNYWAPGYPAFLAANLQLAGSFNVEAYDWILHSQVAVAAGAIWLLFLLGRMFMPGYWPLLPATLLAFSPHHVSLGSYALTETLFGFTLLAAIYFLARALLLQKAADYLMCGVALATSYMVNPVCLVVAPAVALGLWLFRAQSNDESDHRLNLGKASLLLLPLVVTASLWSLRSAIVVPEGSSSSGDRLLANLTVGLYPHYHEKWKASVLDPEAGVVVPGAGVSDSYATFFAELGQRFSEAPVEMLTWYATGKPNQLWQWNLLTDQGDIYFNTVLYSLYHISTPALVSYSIMHTLHPWLLICSLLGALLVICDRSTLPSVTLPVITYAAVLAISAVYVLTQAEPRYSVPLRPELYLTAVFFIWQACEYLKTLRTRSLARHHATKTATTTPAAD</sequence>
<dbReference type="PANTHER" id="PTHR33908:SF11">
    <property type="entry name" value="MEMBRANE PROTEIN"/>
    <property type="match status" value="1"/>
</dbReference>
<evidence type="ECO:0008006" key="11">
    <source>
        <dbReference type="Google" id="ProtNLM"/>
    </source>
</evidence>
<feature type="transmembrane region" description="Helical" evidence="8">
    <location>
        <begin position="215"/>
        <end position="234"/>
    </location>
</feature>
<dbReference type="AlphaFoldDB" id="A0A3L7DZV1"/>
<evidence type="ECO:0000256" key="6">
    <source>
        <dbReference type="ARBA" id="ARBA00022989"/>
    </source>
</evidence>
<evidence type="ECO:0000256" key="8">
    <source>
        <dbReference type="SAM" id="Phobius"/>
    </source>
</evidence>
<keyword evidence="4" id="KW-0808">Transferase</keyword>
<accession>A0A3L7DZV1</accession>
<keyword evidence="10" id="KW-1185">Reference proteome</keyword>
<keyword evidence="3" id="KW-0328">Glycosyltransferase</keyword>
<keyword evidence="7 8" id="KW-0472">Membrane</keyword>
<gene>
    <name evidence="9" type="ORF">DWB85_07850</name>
</gene>
<evidence type="ECO:0000256" key="1">
    <source>
        <dbReference type="ARBA" id="ARBA00004651"/>
    </source>
</evidence>